<dbReference type="STRING" id="953739.SVEN_0022"/>
<evidence type="ECO:0000313" key="1">
    <source>
        <dbReference type="EMBL" id="CCA53310.1"/>
    </source>
</evidence>
<dbReference type="HOGENOM" id="CLU_2031712_0_0_11"/>
<evidence type="ECO:0000313" key="2">
    <source>
        <dbReference type="Proteomes" id="UP000006854"/>
    </source>
</evidence>
<feature type="non-terminal residue" evidence="1">
    <location>
        <position position="122"/>
    </location>
</feature>
<reference evidence="1 2" key="1">
    <citation type="journal article" date="2011" name="BMC Genomics">
        <title>Genome-wide analysis of the role of GlnR in Streptomyces venezuelae provides new insights into global nitrogen regulation in actinomycetes.</title>
        <authorList>
            <person name="Pullan S.T."/>
            <person name="Bibb M.J."/>
            <person name="Merrick M."/>
        </authorList>
    </citation>
    <scope>NUCLEOTIDE SEQUENCE [LARGE SCALE GENOMIC DNA]</scope>
    <source>
        <strain evidence="2">ATCC 10712 / CBS 650.69 / DSM 40230 / JCM 4526 / NBRC 13096 / PD 04745</strain>
    </source>
</reference>
<accession>F2R364</accession>
<organism evidence="1 2">
    <name type="scientific">Streptomyces venezuelae (strain ATCC 10712 / CBS 650.69 / DSM 40230 / JCM 4526 / NBRC 13096 / PD 04745)</name>
    <dbReference type="NCBI Taxonomy" id="953739"/>
    <lineage>
        <taxon>Bacteria</taxon>
        <taxon>Bacillati</taxon>
        <taxon>Actinomycetota</taxon>
        <taxon>Actinomycetes</taxon>
        <taxon>Kitasatosporales</taxon>
        <taxon>Streptomycetaceae</taxon>
        <taxon>Streptomyces</taxon>
    </lineage>
</organism>
<gene>
    <name evidence="1" type="ordered locus">SVEN_0022</name>
</gene>
<dbReference type="KEGG" id="sve:SVEN_0022"/>
<name>F2R364_STRVP</name>
<sequence length="122" mass="13374">MGAWLREKLGVPEETSWKSRLRSHVIAGGPGDDRLGCDFRVHHGERTYLYEVTASVGSSGEIILGDSEVERTSRLSPEETYAIVYVSGVLSRERSSSARGCGCGSRFLGRRSGARRHGQGEF</sequence>
<dbReference type="Proteomes" id="UP000006854">
    <property type="component" value="Chromosome"/>
</dbReference>
<proteinExistence type="predicted"/>
<protein>
    <submittedName>
        <fullName evidence="1">Uncharacterized protein</fullName>
    </submittedName>
</protein>
<dbReference type="EMBL" id="FR845719">
    <property type="protein sequence ID" value="CCA53310.1"/>
    <property type="molecule type" value="Genomic_DNA"/>
</dbReference>
<keyword evidence="2" id="KW-1185">Reference proteome</keyword>
<dbReference type="AlphaFoldDB" id="F2R364"/>